<dbReference type="GO" id="GO:0055070">
    <property type="term" value="P:copper ion homeostasis"/>
    <property type="evidence" value="ECO:0007669"/>
    <property type="project" value="TreeGrafter"/>
</dbReference>
<dbReference type="InterPro" id="IPR027256">
    <property type="entry name" value="P-typ_ATPase_IB"/>
</dbReference>
<feature type="transmembrane region" description="Helical" evidence="10">
    <location>
        <begin position="108"/>
        <end position="126"/>
    </location>
</feature>
<keyword evidence="12" id="KW-0378">Hydrolase</keyword>
<dbReference type="InterPro" id="IPR008250">
    <property type="entry name" value="ATPase_P-typ_transduc_dom_A_sf"/>
</dbReference>
<dbReference type="AlphaFoldDB" id="A0A1J5Q934"/>
<dbReference type="FunFam" id="2.70.150.10:FF:000002">
    <property type="entry name" value="Copper-transporting ATPase 1, putative"/>
    <property type="match status" value="1"/>
</dbReference>
<dbReference type="InterPro" id="IPR036163">
    <property type="entry name" value="HMA_dom_sf"/>
</dbReference>
<dbReference type="Pfam" id="PF00702">
    <property type="entry name" value="Hydrolase"/>
    <property type="match status" value="1"/>
</dbReference>
<dbReference type="Gene3D" id="3.30.70.100">
    <property type="match status" value="1"/>
</dbReference>
<feature type="transmembrane region" description="Helical" evidence="10">
    <location>
        <begin position="82"/>
        <end position="102"/>
    </location>
</feature>
<dbReference type="SFLD" id="SFLDG00002">
    <property type="entry name" value="C1.7:_P-type_atpase_like"/>
    <property type="match status" value="1"/>
</dbReference>
<dbReference type="Gene3D" id="2.70.150.10">
    <property type="entry name" value="Calcium-transporting ATPase, cytoplasmic transduction domain A"/>
    <property type="match status" value="1"/>
</dbReference>
<gene>
    <name evidence="12" type="primary">copA_27</name>
    <name evidence="12" type="ORF">GALL_418010</name>
</gene>
<dbReference type="SFLD" id="SFLDF00027">
    <property type="entry name" value="p-type_atpase"/>
    <property type="match status" value="1"/>
</dbReference>
<feature type="transmembrane region" description="Helical" evidence="10">
    <location>
        <begin position="321"/>
        <end position="340"/>
    </location>
</feature>
<keyword evidence="4" id="KW-0479">Metal-binding</keyword>
<keyword evidence="6" id="KW-0067">ATP-binding</keyword>
<evidence type="ECO:0000256" key="5">
    <source>
        <dbReference type="ARBA" id="ARBA00022741"/>
    </source>
</evidence>
<dbReference type="Pfam" id="PF00122">
    <property type="entry name" value="E1-E2_ATPase"/>
    <property type="match status" value="1"/>
</dbReference>
<proteinExistence type="inferred from homology"/>
<keyword evidence="5" id="KW-0547">Nucleotide-binding</keyword>
<evidence type="ECO:0000256" key="10">
    <source>
        <dbReference type="SAM" id="Phobius"/>
    </source>
</evidence>
<dbReference type="InterPro" id="IPR023299">
    <property type="entry name" value="ATPase_P-typ_cyto_dom_N"/>
</dbReference>
<comment type="similarity">
    <text evidence="2">Belongs to the cation transport ATPase (P-type) (TC 3.A.3) family. Type IB subfamily.</text>
</comment>
<dbReference type="SFLD" id="SFLDS00003">
    <property type="entry name" value="Haloacid_Dehalogenase"/>
    <property type="match status" value="1"/>
</dbReference>
<dbReference type="InterPro" id="IPR006121">
    <property type="entry name" value="HMA_dom"/>
</dbReference>
<dbReference type="Pfam" id="PF00403">
    <property type="entry name" value="HMA"/>
    <property type="match status" value="1"/>
</dbReference>
<evidence type="ECO:0000256" key="1">
    <source>
        <dbReference type="ARBA" id="ARBA00004127"/>
    </source>
</evidence>
<reference evidence="12" key="1">
    <citation type="submission" date="2016-10" db="EMBL/GenBank/DDBJ databases">
        <title>Sequence of Gallionella enrichment culture.</title>
        <authorList>
            <person name="Poehlein A."/>
            <person name="Muehling M."/>
            <person name="Daniel R."/>
        </authorList>
    </citation>
    <scope>NUCLEOTIDE SEQUENCE</scope>
</reference>
<organism evidence="12">
    <name type="scientific">mine drainage metagenome</name>
    <dbReference type="NCBI Taxonomy" id="410659"/>
    <lineage>
        <taxon>unclassified sequences</taxon>
        <taxon>metagenomes</taxon>
        <taxon>ecological metagenomes</taxon>
    </lineage>
</organism>
<evidence type="ECO:0000259" key="11">
    <source>
        <dbReference type="PROSITE" id="PS50846"/>
    </source>
</evidence>
<dbReference type="Gene3D" id="3.40.1110.10">
    <property type="entry name" value="Calcium-transporting ATPase, cytoplasmic domain N"/>
    <property type="match status" value="1"/>
</dbReference>
<dbReference type="EC" id="3.6.3.54" evidence="12"/>
<dbReference type="NCBIfam" id="TIGR01525">
    <property type="entry name" value="ATPase-IB_hvy"/>
    <property type="match status" value="1"/>
</dbReference>
<evidence type="ECO:0000256" key="2">
    <source>
        <dbReference type="ARBA" id="ARBA00006024"/>
    </source>
</evidence>
<keyword evidence="9 10" id="KW-0472">Membrane</keyword>
<dbReference type="SUPFAM" id="SSF81653">
    <property type="entry name" value="Calcium ATPase, transduction domain A"/>
    <property type="match status" value="1"/>
</dbReference>
<name>A0A1J5Q934_9ZZZZ</name>
<feature type="transmembrane region" description="Helical" evidence="10">
    <location>
        <begin position="138"/>
        <end position="160"/>
    </location>
</feature>
<dbReference type="GO" id="GO:0016020">
    <property type="term" value="C:membrane"/>
    <property type="evidence" value="ECO:0007669"/>
    <property type="project" value="InterPro"/>
</dbReference>
<dbReference type="GO" id="GO:0043682">
    <property type="term" value="F:P-type divalent copper transporter activity"/>
    <property type="evidence" value="ECO:0007669"/>
    <property type="project" value="TreeGrafter"/>
</dbReference>
<dbReference type="InterPro" id="IPR036412">
    <property type="entry name" value="HAD-like_sf"/>
</dbReference>
<dbReference type="NCBIfam" id="TIGR01511">
    <property type="entry name" value="ATPase-IB1_Cu"/>
    <property type="match status" value="1"/>
</dbReference>
<dbReference type="GO" id="GO:0016887">
    <property type="term" value="F:ATP hydrolysis activity"/>
    <property type="evidence" value="ECO:0007669"/>
    <property type="project" value="InterPro"/>
</dbReference>
<accession>A0A1J5Q934</accession>
<keyword evidence="8 10" id="KW-1133">Transmembrane helix</keyword>
<dbReference type="InterPro" id="IPR017969">
    <property type="entry name" value="Heavy-metal-associated_CS"/>
</dbReference>
<dbReference type="CDD" id="cd02094">
    <property type="entry name" value="P-type_ATPase_Cu-like"/>
    <property type="match status" value="1"/>
</dbReference>
<dbReference type="PROSITE" id="PS01047">
    <property type="entry name" value="HMA_1"/>
    <property type="match status" value="1"/>
</dbReference>
<dbReference type="GO" id="GO:0005524">
    <property type="term" value="F:ATP binding"/>
    <property type="evidence" value="ECO:0007669"/>
    <property type="project" value="UniProtKB-KW"/>
</dbReference>
<dbReference type="InterPro" id="IPR001757">
    <property type="entry name" value="P_typ_ATPase"/>
</dbReference>
<comment type="caution">
    <text evidence="12">The sequence shown here is derived from an EMBL/GenBank/DDBJ whole genome shotgun (WGS) entry which is preliminary data.</text>
</comment>
<evidence type="ECO:0000256" key="7">
    <source>
        <dbReference type="ARBA" id="ARBA00022967"/>
    </source>
</evidence>
<dbReference type="CDD" id="cd00371">
    <property type="entry name" value="HMA"/>
    <property type="match status" value="1"/>
</dbReference>
<dbReference type="Gene3D" id="3.40.50.1000">
    <property type="entry name" value="HAD superfamily/HAD-like"/>
    <property type="match status" value="1"/>
</dbReference>
<feature type="transmembrane region" description="Helical" evidence="10">
    <location>
        <begin position="352"/>
        <end position="373"/>
    </location>
</feature>
<evidence type="ECO:0000256" key="9">
    <source>
        <dbReference type="ARBA" id="ARBA00023136"/>
    </source>
</evidence>
<protein>
    <submittedName>
        <fullName evidence="12">Copper-exporting P-type ATPase A</fullName>
        <ecNumber evidence="12">3.6.3.54</ecNumber>
    </submittedName>
</protein>
<dbReference type="NCBIfam" id="TIGR01494">
    <property type="entry name" value="ATPase_P-type"/>
    <property type="match status" value="1"/>
</dbReference>
<dbReference type="SUPFAM" id="SSF81665">
    <property type="entry name" value="Calcium ATPase, transmembrane domain M"/>
    <property type="match status" value="1"/>
</dbReference>
<dbReference type="SUPFAM" id="SSF55008">
    <property type="entry name" value="HMA, heavy metal-associated domain"/>
    <property type="match status" value="1"/>
</dbReference>
<dbReference type="GO" id="GO:0012505">
    <property type="term" value="C:endomembrane system"/>
    <property type="evidence" value="ECO:0007669"/>
    <property type="project" value="UniProtKB-SubCell"/>
</dbReference>
<feature type="transmembrane region" description="Helical" evidence="10">
    <location>
        <begin position="661"/>
        <end position="680"/>
    </location>
</feature>
<dbReference type="SUPFAM" id="SSF81660">
    <property type="entry name" value="Metal cation-transporting ATPase, ATP-binding domain N"/>
    <property type="match status" value="1"/>
</dbReference>
<keyword evidence="3 10" id="KW-0812">Transmembrane</keyword>
<dbReference type="PRINTS" id="PR00119">
    <property type="entry name" value="CATATPASE"/>
</dbReference>
<dbReference type="PANTHER" id="PTHR43520">
    <property type="entry name" value="ATP7, ISOFORM B"/>
    <property type="match status" value="1"/>
</dbReference>
<dbReference type="PANTHER" id="PTHR43520:SF8">
    <property type="entry name" value="P-TYPE CU(+) TRANSPORTER"/>
    <property type="match status" value="1"/>
</dbReference>
<dbReference type="InterPro" id="IPR023298">
    <property type="entry name" value="ATPase_P-typ_TM_dom_sf"/>
</dbReference>
<dbReference type="SUPFAM" id="SSF56784">
    <property type="entry name" value="HAD-like"/>
    <property type="match status" value="1"/>
</dbReference>
<comment type="subcellular location">
    <subcellularLocation>
        <location evidence="1">Endomembrane system</location>
        <topology evidence="1">Multi-pass membrane protein</topology>
    </subcellularLocation>
</comment>
<dbReference type="PROSITE" id="PS50846">
    <property type="entry name" value="HMA_2"/>
    <property type="match status" value="1"/>
</dbReference>
<dbReference type="InterPro" id="IPR059000">
    <property type="entry name" value="ATPase_P-type_domA"/>
</dbReference>
<evidence type="ECO:0000256" key="8">
    <source>
        <dbReference type="ARBA" id="ARBA00022989"/>
    </source>
</evidence>
<dbReference type="FunFam" id="3.30.70.100:FF:000005">
    <property type="entry name" value="Copper-exporting P-type ATPase A"/>
    <property type="match status" value="1"/>
</dbReference>
<dbReference type="InterPro" id="IPR018303">
    <property type="entry name" value="ATPase_P-typ_P_site"/>
</dbReference>
<sequence length="715" mass="74795">MTKTVELALEGMTCASCAARIEKKLNKVEGVTATVNYATETASVQTVPGIELKTLISAVEGAGYRAHLRTPERKEKSADYRWQLLLALTLGLPVIALSMTHIWHPLHWTNFILATPVVFIAAWPIHRATLNAARHGSASMDSLISLGVFASYFWSLAVLLGQPGEVYLEVGVGVTIFILLGRFLEARAKSHAGDALRALLNLGAKEVVVLRDGEEVTLPISDLDPGDLFIVRPGEKIATDGIVVEGASAIDVSLLTGESLPVDVNVGSQVAGATINTSGRLVVRATAIGADTELGRIATLVTEAQAEKAPVQRLADRISSVFVPAVVVIAIATYIAWIALNFNQSDAIRAAVSVLVIACPCALGLATPTALLVGTGRGAQLGVLIRGPQILESTRRVNTIALDKTGTLTTGTMSVHQATIIGDRKRVLQLVASLEHASEHPLARSIVAHARPEGFALMPTVDFESTPGHGVSAVVDGEIVLAGSLESILHSVLEVPSILNEAVQNARTAGHSAVVAAVNGKAVAVFDIGDEPKATSAEAISELKRLGLDPWLITGDSQAAAIETARLVGIPAGNVMGGVRPEGKVDAIKSLQAKGLVVAMVGDGVNDAAALSQSDLGLAMGTGTDAAIEAADITLVRADLWAVVDSIRLSRRTLRVIKGNLFWAFGYNIIGIPIAALGLLNPMYAGGAMAFSSLFVVTNSLRLKSFQSASPVKSK</sequence>
<dbReference type="EMBL" id="MLJW01001846">
    <property type="protein sequence ID" value="OIQ76519.1"/>
    <property type="molecule type" value="Genomic_DNA"/>
</dbReference>
<feature type="domain" description="HMA" evidence="11">
    <location>
        <begin position="3"/>
        <end position="67"/>
    </location>
</feature>
<evidence type="ECO:0000313" key="12">
    <source>
        <dbReference type="EMBL" id="OIQ76519.1"/>
    </source>
</evidence>
<dbReference type="InterPro" id="IPR044492">
    <property type="entry name" value="P_typ_ATPase_HD_dom"/>
</dbReference>
<evidence type="ECO:0000256" key="3">
    <source>
        <dbReference type="ARBA" id="ARBA00022692"/>
    </source>
</evidence>
<keyword evidence="7" id="KW-1278">Translocase</keyword>
<evidence type="ECO:0000256" key="6">
    <source>
        <dbReference type="ARBA" id="ARBA00022840"/>
    </source>
</evidence>
<dbReference type="InterPro" id="IPR023214">
    <property type="entry name" value="HAD_sf"/>
</dbReference>
<dbReference type="PRINTS" id="PR00943">
    <property type="entry name" value="CUATPASE"/>
</dbReference>
<dbReference type="GO" id="GO:0005507">
    <property type="term" value="F:copper ion binding"/>
    <property type="evidence" value="ECO:0007669"/>
    <property type="project" value="TreeGrafter"/>
</dbReference>
<evidence type="ECO:0000256" key="4">
    <source>
        <dbReference type="ARBA" id="ARBA00022723"/>
    </source>
</evidence>
<dbReference type="PROSITE" id="PS00154">
    <property type="entry name" value="ATPASE_E1_E2"/>
    <property type="match status" value="1"/>
</dbReference>
<feature type="transmembrane region" description="Helical" evidence="10">
    <location>
        <begin position="166"/>
        <end position="184"/>
    </location>
</feature>